<gene>
    <name evidence="1" type="ORF">OIK42_05290</name>
</gene>
<proteinExistence type="predicted"/>
<sequence>MTNLFLRQSLQQREHCVHQYQELKELGKYCQEDAITASKLLLATPLGLLGSFSAGAVQGWHSDDPEKRHRKRKALWRFARMWVQQTLL</sequence>
<evidence type="ECO:0000313" key="1">
    <source>
        <dbReference type="EMBL" id="MDC8830173.1"/>
    </source>
</evidence>
<reference evidence="1 2" key="1">
    <citation type="submission" date="2022-10" db="EMBL/GenBank/DDBJ databases">
        <title>Alteromonas sp. chi3 Genome sequencing.</title>
        <authorList>
            <person name="Park S."/>
        </authorList>
    </citation>
    <scope>NUCLEOTIDE SEQUENCE [LARGE SCALE GENOMIC DNA]</scope>
    <source>
        <strain evidence="2">chi3</strain>
    </source>
</reference>
<keyword evidence="2" id="KW-1185">Reference proteome</keyword>
<dbReference type="RefSeq" id="WP_273638932.1">
    <property type="nucleotide sequence ID" value="NZ_JAQQXP010000001.1"/>
</dbReference>
<dbReference type="EMBL" id="JAQQXP010000001">
    <property type="protein sequence ID" value="MDC8830173.1"/>
    <property type="molecule type" value="Genomic_DNA"/>
</dbReference>
<evidence type="ECO:0000313" key="2">
    <source>
        <dbReference type="Proteomes" id="UP001218788"/>
    </source>
</evidence>
<accession>A0ABT5KZW9</accession>
<organism evidence="1 2">
    <name type="scientific">Alteromonas gilva</name>
    <dbReference type="NCBI Taxonomy" id="2987522"/>
    <lineage>
        <taxon>Bacteria</taxon>
        <taxon>Pseudomonadati</taxon>
        <taxon>Pseudomonadota</taxon>
        <taxon>Gammaproteobacteria</taxon>
        <taxon>Alteromonadales</taxon>
        <taxon>Alteromonadaceae</taxon>
        <taxon>Alteromonas/Salinimonas group</taxon>
        <taxon>Alteromonas</taxon>
    </lineage>
</organism>
<protein>
    <submittedName>
        <fullName evidence="1">Uncharacterized protein</fullName>
    </submittedName>
</protein>
<comment type="caution">
    <text evidence="1">The sequence shown here is derived from an EMBL/GenBank/DDBJ whole genome shotgun (WGS) entry which is preliminary data.</text>
</comment>
<dbReference type="Proteomes" id="UP001218788">
    <property type="component" value="Unassembled WGS sequence"/>
</dbReference>
<name>A0ABT5KZW9_9ALTE</name>